<organism evidence="2 3">
    <name type="scientific">Oceanobacillus arenosus</name>
    <dbReference type="NCBI Taxonomy" id="1229153"/>
    <lineage>
        <taxon>Bacteria</taxon>
        <taxon>Bacillati</taxon>
        <taxon>Bacillota</taxon>
        <taxon>Bacilli</taxon>
        <taxon>Bacillales</taxon>
        <taxon>Bacillaceae</taxon>
        <taxon>Oceanobacillus</taxon>
    </lineage>
</organism>
<sequence>MSQDPFKKDRHLRMKLEEYHVDIPYFPMKPSRWARFINLLASPAKDPLDPLISTSNGLLLLKLVPIMGTVAFALIQVLIFL</sequence>
<dbReference type="AlphaFoldDB" id="A0A3D8PLW8"/>
<reference evidence="3" key="1">
    <citation type="submission" date="2017-11" db="EMBL/GenBank/DDBJ databases">
        <authorList>
            <person name="Zhu W."/>
        </authorList>
    </citation>
    <scope>NUCLEOTIDE SEQUENCE [LARGE SCALE GENOMIC DNA]</scope>
    <source>
        <strain evidence="3">CAU 1183</strain>
    </source>
</reference>
<keyword evidence="1" id="KW-1133">Transmembrane helix</keyword>
<dbReference type="OrthoDB" id="2736366at2"/>
<name>A0A3D8PLW8_9BACI</name>
<proteinExistence type="predicted"/>
<dbReference type="RefSeq" id="WP_115774116.1">
    <property type="nucleotide sequence ID" value="NZ_PIOC01000022.1"/>
</dbReference>
<keyword evidence="3" id="KW-1185">Reference proteome</keyword>
<accession>A0A3D8PLW8</accession>
<comment type="caution">
    <text evidence="2">The sequence shown here is derived from an EMBL/GenBank/DDBJ whole genome shotgun (WGS) entry which is preliminary data.</text>
</comment>
<feature type="transmembrane region" description="Helical" evidence="1">
    <location>
        <begin position="59"/>
        <end position="80"/>
    </location>
</feature>
<dbReference type="EMBL" id="PIOC01000022">
    <property type="protein sequence ID" value="RDW17093.1"/>
    <property type="molecule type" value="Genomic_DNA"/>
</dbReference>
<evidence type="ECO:0000313" key="3">
    <source>
        <dbReference type="Proteomes" id="UP000257143"/>
    </source>
</evidence>
<protein>
    <submittedName>
        <fullName evidence="2">Uncharacterized protein</fullName>
    </submittedName>
</protein>
<keyword evidence="1" id="KW-0812">Transmembrane</keyword>
<evidence type="ECO:0000256" key="1">
    <source>
        <dbReference type="SAM" id="Phobius"/>
    </source>
</evidence>
<keyword evidence="1" id="KW-0472">Membrane</keyword>
<evidence type="ECO:0000313" key="2">
    <source>
        <dbReference type="EMBL" id="RDW17093.1"/>
    </source>
</evidence>
<gene>
    <name evidence="2" type="ORF">CWR48_14840</name>
</gene>
<dbReference type="Proteomes" id="UP000257143">
    <property type="component" value="Unassembled WGS sequence"/>
</dbReference>